<evidence type="ECO:0000256" key="1">
    <source>
        <dbReference type="SAM" id="MobiDB-lite"/>
    </source>
</evidence>
<keyword evidence="2" id="KW-0732">Signal</keyword>
<feature type="chain" id="PRO_5001726309" description="Choice-of-anchor A domain-containing protein" evidence="2">
    <location>
        <begin position="20"/>
        <end position="472"/>
    </location>
</feature>
<name>A0A077WJZ3_9FUNG</name>
<feature type="domain" description="Choice-of-anchor A" evidence="3">
    <location>
        <begin position="87"/>
        <end position="356"/>
    </location>
</feature>
<organism evidence="4">
    <name type="scientific">Lichtheimia ramosa</name>
    <dbReference type="NCBI Taxonomy" id="688394"/>
    <lineage>
        <taxon>Eukaryota</taxon>
        <taxon>Fungi</taxon>
        <taxon>Fungi incertae sedis</taxon>
        <taxon>Mucoromycota</taxon>
        <taxon>Mucoromycotina</taxon>
        <taxon>Mucoromycetes</taxon>
        <taxon>Mucorales</taxon>
        <taxon>Lichtheimiaceae</taxon>
        <taxon>Lichtheimia</taxon>
    </lineage>
</organism>
<dbReference type="AlphaFoldDB" id="A0A077WJZ3"/>
<evidence type="ECO:0000259" key="3">
    <source>
        <dbReference type="Pfam" id="PF20597"/>
    </source>
</evidence>
<dbReference type="InterPro" id="IPR026588">
    <property type="entry name" value="Choice_anch_A"/>
</dbReference>
<dbReference type="EMBL" id="LK023324">
    <property type="protein sequence ID" value="CDS07408.1"/>
    <property type="molecule type" value="Genomic_DNA"/>
</dbReference>
<proteinExistence type="predicted"/>
<feature type="compositionally biased region" description="Basic and acidic residues" evidence="1">
    <location>
        <begin position="453"/>
        <end position="472"/>
    </location>
</feature>
<protein>
    <recommendedName>
        <fullName evidence="3">Choice-of-anchor A domain-containing protein</fullName>
    </recommendedName>
</protein>
<accession>A0A077WJZ3</accession>
<gene>
    <name evidence="4" type="ORF">LRAMOSA01357</name>
</gene>
<feature type="compositionally biased region" description="Basic and acidic residues" evidence="1">
    <location>
        <begin position="428"/>
        <end position="441"/>
    </location>
</feature>
<feature type="region of interest" description="Disordered" evidence="1">
    <location>
        <begin position="386"/>
        <end position="472"/>
    </location>
</feature>
<dbReference type="OrthoDB" id="2280597at2759"/>
<feature type="compositionally biased region" description="Low complexity" evidence="1">
    <location>
        <begin position="386"/>
        <end position="423"/>
    </location>
</feature>
<evidence type="ECO:0000313" key="4">
    <source>
        <dbReference type="EMBL" id="CDS07408.1"/>
    </source>
</evidence>
<feature type="signal peptide" evidence="2">
    <location>
        <begin position="1"/>
        <end position="19"/>
    </location>
</feature>
<dbReference type="NCBIfam" id="TIGR04215">
    <property type="entry name" value="choice_anch_A"/>
    <property type="match status" value="1"/>
</dbReference>
<evidence type="ECO:0000256" key="2">
    <source>
        <dbReference type="SAM" id="SignalP"/>
    </source>
</evidence>
<dbReference type="Pfam" id="PF20597">
    <property type="entry name" value="pAdhesive_15"/>
    <property type="match status" value="1"/>
</dbReference>
<reference evidence="4" key="1">
    <citation type="journal article" date="2014" name="Genome Announc.">
        <title>De novo whole-genome sequence and genome annotation of Lichtheimia ramosa.</title>
        <authorList>
            <person name="Linde J."/>
            <person name="Schwartze V."/>
            <person name="Binder U."/>
            <person name="Lass-Florl C."/>
            <person name="Voigt K."/>
            <person name="Horn F."/>
        </authorList>
    </citation>
    <scope>NUCLEOTIDE SEQUENCE</scope>
    <source>
        <strain evidence="4">JMRC FSU:6197</strain>
    </source>
</reference>
<sequence length="472" mass="50735">MKFLGISIYAAALLAYSQGVPNNWKNHGNKWRHKDVEEIHYQVITNKPTTTNETITAAPTSGVSRLAEDDIDCSVMSDSVLGEEGGTGQDILGPLAVGGNFYAPNYVVNANHQVDCNADEKTSFDSIGLVVGGDSTTSGTHVRGDDLIAGDGDESQFDQQLPGCRVITDEGTGYFDFPQSIQEANNLSRRLAALSANRVLNEGGVVTTVSGSDDSRYKVFQFNTCDSGSCGTSTPEEIFFGNGNWNGPSGDVPSDSDTVIFNVPVTAGSTITLSTNAPTHGFNSCNAIYNFYPVDENGDYYPDGEFTINRETGSQFEGLVIAPRAHIRDGNTGNFAGTVIGNDYNWLDPSAGVEIHDWAAAGCPNFGGCIPPPKVVPTPTDVVPSPTDVVPDPTDSIPISPIPDTITPDTNTPDTNTPEPTETMYVVVEEKEWGHHYDKGKGKGKKKGGYKGKGWEDHEKHHYKGHSRDDKW</sequence>